<feature type="region of interest" description="Disordered" evidence="1">
    <location>
        <begin position="152"/>
        <end position="180"/>
    </location>
</feature>
<sequence length="225" mass="24878">MFRRARASILSVNCNIRERKSRCIGSDHRSLSMMRSTSIVVCCLFSFSICSDCTTSKWWPNEHAEHECRACKAVTLDKNSNCPSDEYFCDEQQPLRALVLTKDSCHCQSIACANRDWRLAVNGSIVDRIRCDRREWYTIYGEAVPSTVCVKPKPVSSETTTASTTTSIEPSTTSTSTSTPAGLCPEMTKYPVADCNEANPGRTCAEAIITPTSVSCTLPESSLYI</sequence>
<accession>A0A8R1U5X9</accession>
<organism evidence="2 3">
    <name type="scientific">Pristionchus pacificus</name>
    <name type="common">Parasitic nematode worm</name>
    <dbReference type="NCBI Taxonomy" id="54126"/>
    <lineage>
        <taxon>Eukaryota</taxon>
        <taxon>Metazoa</taxon>
        <taxon>Ecdysozoa</taxon>
        <taxon>Nematoda</taxon>
        <taxon>Chromadorea</taxon>
        <taxon>Rhabditida</taxon>
        <taxon>Rhabditina</taxon>
        <taxon>Diplogasteromorpha</taxon>
        <taxon>Diplogasteroidea</taxon>
        <taxon>Neodiplogasteridae</taxon>
        <taxon>Pristionchus</taxon>
    </lineage>
</organism>
<feature type="compositionally biased region" description="Low complexity" evidence="1">
    <location>
        <begin position="156"/>
        <end position="180"/>
    </location>
</feature>
<reference evidence="2" key="2">
    <citation type="submission" date="2022-06" db="UniProtKB">
        <authorList>
            <consortium name="EnsemblMetazoa"/>
        </authorList>
    </citation>
    <scope>IDENTIFICATION</scope>
    <source>
        <strain evidence="2">PS312</strain>
    </source>
</reference>
<protein>
    <submittedName>
        <fullName evidence="2">Uncharacterized protein</fullName>
    </submittedName>
</protein>
<reference evidence="3" key="1">
    <citation type="journal article" date="2008" name="Nat. Genet.">
        <title>The Pristionchus pacificus genome provides a unique perspective on nematode lifestyle and parasitism.</title>
        <authorList>
            <person name="Dieterich C."/>
            <person name="Clifton S.W."/>
            <person name="Schuster L.N."/>
            <person name="Chinwalla A."/>
            <person name="Delehaunty K."/>
            <person name="Dinkelacker I."/>
            <person name="Fulton L."/>
            <person name="Fulton R."/>
            <person name="Godfrey J."/>
            <person name="Minx P."/>
            <person name="Mitreva M."/>
            <person name="Roeseler W."/>
            <person name="Tian H."/>
            <person name="Witte H."/>
            <person name="Yang S.P."/>
            <person name="Wilson R.K."/>
            <person name="Sommer R.J."/>
        </authorList>
    </citation>
    <scope>NUCLEOTIDE SEQUENCE [LARGE SCALE GENOMIC DNA]</scope>
    <source>
        <strain evidence="3">PS312</strain>
    </source>
</reference>
<evidence type="ECO:0000256" key="1">
    <source>
        <dbReference type="SAM" id="MobiDB-lite"/>
    </source>
</evidence>
<dbReference type="Proteomes" id="UP000005239">
    <property type="component" value="Unassembled WGS sequence"/>
</dbReference>
<dbReference type="EnsemblMetazoa" id="PPA03737.1">
    <property type="protein sequence ID" value="PPA03737.1"/>
    <property type="gene ID" value="WBGene00093291"/>
</dbReference>
<proteinExistence type="predicted"/>
<evidence type="ECO:0000313" key="2">
    <source>
        <dbReference type="EnsemblMetazoa" id="PPA03737.1"/>
    </source>
</evidence>
<dbReference type="AlphaFoldDB" id="A0A2A6B3A1"/>
<keyword evidence="3" id="KW-1185">Reference proteome</keyword>
<name>A0A2A6B3A1_PRIPA</name>
<evidence type="ECO:0000313" key="3">
    <source>
        <dbReference type="Proteomes" id="UP000005239"/>
    </source>
</evidence>
<gene>
    <name evidence="2" type="primary">WBGene00093291</name>
</gene>
<accession>A0A2A6B3A1</accession>